<name>A0A183KQI0_9TREM</name>
<reference evidence="1 2" key="2">
    <citation type="submission" date="2018-11" db="EMBL/GenBank/DDBJ databases">
        <authorList>
            <consortium name="Pathogen Informatics"/>
        </authorList>
    </citation>
    <scope>NUCLEOTIDE SEQUENCE [LARGE SCALE GENOMIC DNA]</scope>
    <source>
        <strain evidence="1">Dakar</strain>
        <strain evidence="2">Dakar, Senegal</strain>
    </source>
</reference>
<protein>
    <submittedName>
        <fullName evidence="3">ABC transporter permease</fullName>
    </submittedName>
</protein>
<evidence type="ECO:0000313" key="2">
    <source>
        <dbReference type="Proteomes" id="UP000279833"/>
    </source>
</evidence>
<reference evidence="3" key="1">
    <citation type="submission" date="2016-06" db="UniProtKB">
        <authorList>
            <consortium name="WormBaseParasite"/>
        </authorList>
    </citation>
    <scope>IDENTIFICATION</scope>
</reference>
<proteinExistence type="predicted"/>
<accession>A0A183KQI0</accession>
<gene>
    <name evidence="1" type="ORF">SCUD_LOCUS17315</name>
</gene>
<evidence type="ECO:0000313" key="1">
    <source>
        <dbReference type="EMBL" id="VDP63312.1"/>
    </source>
</evidence>
<sequence>MNYWSLKGRPLIGLKQLISRRVRSLRVAASLIML</sequence>
<dbReference type="AlphaFoldDB" id="A0A183KQI0"/>
<dbReference type="EMBL" id="UZAK01039647">
    <property type="protein sequence ID" value="VDP63312.1"/>
    <property type="molecule type" value="Genomic_DNA"/>
</dbReference>
<evidence type="ECO:0000313" key="3">
    <source>
        <dbReference type="WBParaSite" id="SCUD_0001731801-mRNA-1"/>
    </source>
</evidence>
<dbReference type="WBParaSite" id="SCUD_0001731801-mRNA-1">
    <property type="protein sequence ID" value="SCUD_0001731801-mRNA-1"/>
    <property type="gene ID" value="SCUD_0001731801"/>
</dbReference>
<keyword evidence="2" id="KW-1185">Reference proteome</keyword>
<organism evidence="3">
    <name type="scientific">Schistosoma curassoni</name>
    <dbReference type="NCBI Taxonomy" id="6186"/>
    <lineage>
        <taxon>Eukaryota</taxon>
        <taxon>Metazoa</taxon>
        <taxon>Spiralia</taxon>
        <taxon>Lophotrochozoa</taxon>
        <taxon>Platyhelminthes</taxon>
        <taxon>Trematoda</taxon>
        <taxon>Digenea</taxon>
        <taxon>Strigeidida</taxon>
        <taxon>Schistosomatoidea</taxon>
        <taxon>Schistosomatidae</taxon>
        <taxon>Schistosoma</taxon>
    </lineage>
</organism>
<dbReference type="Proteomes" id="UP000279833">
    <property type="component" value="Unassembled WGS sequence"/>
</dbReference>